<feature type="transmembrane region" description="Helical" evidence="5">
    <location>
        <begin position="24"/>
        <end position="48"/>
    </location>
</feature>
<dbReference type="EnsemblPlants" id="QL11p056446:mrna">
    <property type="protein sequence ID" value="QL11p056446:mrna"/>
    <property type="gene ID" value="QL11p056446"/>
</dbReference>
<dbReference type="InParanoid" id="A0A7N2N131"/>
<evidence type="ECO:0000313" key="7">
    <source>
        <dbReference type="Proteomes" id="UP000594261"/>
    </source>
</evidence>
<dbReference type="EMBL" id="LRBV02000011">
    <property type="status" value="NOT_ANNOTATED_CDS"/>
    <property type="molecule type" value="Genomic_DNA"/>
</dbReference>
<evidence type="ECO:0000256" key="4">
    <source>
        <dbReference type="ARBA" id="ARBA00023136"/>
    </source>
</evidence>
<feature type="transmembrane region" description="Helical" evidence="5">
    <location>
        <begin position="69"/>
        <end position="88"/>
    </location>
</feature>
<dbReference type="Gene3D" id="1.20.1250.20">
    <property type="entry name" value="MFS general substrate transporter like domains"/>
    <property type="match status" value="1"/>
</dbReference>
<evidence type="ECO:0000256" key="1">
    <source>
        <dbReference type="ARBA" id="ARBA00004141"/>
    </source>
</evidence>
<dbReference type="AlphaFoldDB" id="A0A7N2N131"/>
<comment type="subcellular location">
    <subcellularLocation>
        <location evidence="1">Membrane</location>
        <topology evidence="1">Multi-pass membrane protein</topology>
    </subcellularLocation>
</comment>
<reference evidence="6" key="2">
    <citation type="submission" date="2021-01" db="UniProtKB">
        <authorList>
            <consortium name="EnsemblPlants"/>
        </authorList>
    </citation>
    <scope>IDENTIFICATION</scope>
</reference>
<reference evidence="6 7" key="1">
    <citation type="journal article" date="2016" name="G3 (Bethesda)">
        <title>First Draft Assembly and Annotation of the Genome of a California Endemic Oak Quercus lobata Nee (Fagaceae).</title>
        <authorList>
            <person name="Sork V.L."/>
            <person name="Fitz-Gibbon S.T."/>
            <person name="Puiu D."/>
            <person name="Crepeau M."/>
            <person name="Gugger P.F."/>
            <person name="Sherman R."/>
            <person name="Stevens K."/>
            <person name="Langley C.H."/>
            <person name="Pellegrini M."/>
            <person name="Salzberg S.L."/>
        </authorList>
    </citation>
    <scope>NUCLEOTIDE SEQUENCE [LARGE SCALE GENOMIC DNA]</scope>
    <source>
        <strain evidence="6 7">cv. SW786</strain>
    </source>
</reference>
<evidence type="ECO:0000256" key="3">
    <source>
        <dbReference type="ARBA" id="ARBA00022989"/>
    </source>
</evidence>
<evidence type="ECO:0000256" key="5">
    <source>
        <dbReference type="SAM" id="Phobius"/>
    </source>
</evidence>
<keyword evidence="2 5" id="KW-0812">Transmembrane</keyword>
<dbReference type="InterPro" id="IPR050382">
    <property type="entry name" value="MFS_Na/Anion_cotransporter"/>
</dbReference>
<evidence type="ECO:0000313" key="6">
    <source>
        <dbReference type="EnsemblPlants" id="QL11p056446:mrna"/>
    </source>
</evidence>
<name>A0A7N2N131_QUELO</name>
<sequence>MALGFLALGRAGFAVNHMDIAPKYAGIVMGVSNTAGTLAGIIGVDFTGRLLEAAKTDNSDLFSPESWKSMFMIPGVLCIISSLGFLLLSTGERIFDSGPIRQGQHLWAEEILPRTVFVTLKCSVNDYADESVKM</sequence>
<dbReference type="Gramene" id="QL11p056446:mrna">
    <property type="protein sequence ID" value="QL11p056446:mrna"/>
    <property type="gene ID" value="QL11p056446"/>
</dbReference>
<organism evidence="6 7">
    <name type="scientific">Quercus lobata</name>
    <name type="common">Valley oak</name>
    <dbReference type="NCBI Taxonomy" id="97700"/>
    <lineage>
        <taxon>Eukaryota</taxon>
        <taxon>Viridiplantae</taxon>
        <taxon>Streptophyta</taxon>
        <taxon>Embryophyta</taxon>
        <taxon>Tracheophyta</taxon>
        <taxon>Spermatophyta</taxon>
        <taxon>Magnoliopsida</taxon>
        <taxon>eudicotyledons</taxon>
        <taxon>Gunneridae</taxon>
        <taxon>Pentapetalae</taxon>
        <taxon>rosids</taxon>
        <taxon>fabids</taxon>
        <taxon>Fagales</taxon>
        <taxon>Fagaceae</taxon>
        <taxon>Quercus</taxon>
    </lineage>
</organism>
<dbReference type="Proteomes" id="UP000594261">
    <property type="component" value="Chromosome 11"/>
</dbReference>
<accession>A0A7N2N131</accession>
<keyword evidence="3 5" id="KW-1133">Transmembrane helix</keyword>
<keyword evidence="7" id="KW-1185">Reference proteome</keyword>
<dbReference type="PANTHER" id="PTHR11662">
    <property type="entry name" value="SOLUTE CARRIER FAMILY 17"/>
    <property type="match status" value="1"/>
</dbReference>
<dbReference type="InterPro" id="IPR036259">
    <property type="entry name" value="MFS_trans_sf"/>
</dbReference>
<dbReference type="GO" id="GO:0016020">
    <property type="term" value="C:membrane"/>
    <property type="evidence" value="ECO:0007669"/>
    <property type="project" value="UniProtKB-SubCell"/>
</dbReference>
<dbReference type="PANTHER" id="PTHR11662:SF282">
    <property type="entry name" value="ANION TRANSPORTER 5-RELATED"/>
    <property type="match status" value="1"/>
</dbReference>
<proteinExistence type="predicted"/>
<evidence type="ECO:0000256" key="2">
    <source>
        <dbReference type="ARBA" id="ARBA00022692"/>
    </source>
</evidence>
<keyword evidence="4 5" id="KW-0472">Membrane</keyword>
<dbReference type="SUPFAM" id="SSF103473">
    <property type="entry name" value="MFS general substrate transporter"/>
    <property type="match status" value="1"/>
</dbReference>
<protein>
    <submittedName>
        <fullName evidence="6">Uncharacterized protein</fullName>
    </submittedName>
</protein>